<evidence type="ECO:0000259" key="5">
    <source>
        <dbReference type="Pfam" id="PF00460"/>
    </source>
</evidence>
<dbReference type="InterPro" id="IPR001444">
    <property type="entry name" value="Flag_bb_rod_N"/>
</dbReference>
<evidence type="ECO:0000256" key="1">
    <source>
        <dbReference type="ARBA" id="ARBA00004117"/>
    </source>
</evidence>
<keyword evidence="8" id="KW-0969">Cilium</keyword>
<feature type="domain" description="Flagellar basal body rod protein N-terminal" evidence="5">
    <location>
        <begin position="13"/>
        <end position="35"/>
    </location>
</feature>
<evidence type="ECO:0000256" key="3">
    <source>
        <dbReference type="ARBA" id="ARBA00023143"/>
    </source>
</evidence>
<dbReference type="Proteomes" id="UP001548713">
    <property type="component" value="Unassembled WGS sequence"/>
</dbReference>
<evidence type="ECO:0000313" key="8">
    <source>
        <dbReference type="EMBL" id="MET1754377.1"/>
    </source>
</evidence>
<dbReference type="Pfam" id="PF00460">
    <property type="entry name" value="Flg_bb_rod"/>
    <property type="match status" value="1"/>
</dbReference>
<keyword evidence="9" id="KW-1185">Reference proteome</keyword>
<dbReference type="PANTHER" id="PTHR30435">
    <property type="entry name" value="FLAGELLAR PROTEIN"/>
    <property type="match status" value="1"/>
</dbReference>
<dbReference type="PANTHER" id="PTHR30435:SF19">
    <property type="entry name" value="FLAGELLAR BASAL-BODY ROD PROTEIN FLGG"/>
    <property type="match status" value="1"/>
</dbReference>
<keyword evidence="8" id="KW-0282">Flagellum</keyword>
<dbReference type="Pfam" id="PF22692">
    <property type="entry name" value="LlgE_F_G_D1"/>
    <property type="match status" value="1"/>
</dbReference>
<comment type="subcellular location">
    <subcellularLocation>
        <location evidence="1 4">Bacterial flagellum basal body</location>
    </subcellularLocation>
</comment>
<keyword evidence="3 4" id="KW-0975">Bacterial flagellum</keyword>
<feature type="domain" description="Flagellar hook protein FlgE/F/G-like D1" evidence="7">
    <location>
        <begin position="86"/>
        <end position="153"/>
    </location>
</feature>
<comment type="similarity">
    <text evidence="2 4">Belongs to the flagella basal body rod proteins family.</text>
</comment>
<protein>
    <submittedName>
        <fullName evidence="8">Flagellar hook-basal body complex protein</fullName>
    </submittedName>
</protein>
<dbReference type="SUPFAM" id="SSF117143">
    <property type="entry name" value="Flagellar hook protein flgE"/>
    <property type="match status" value="1"/>
</dbReference>
<dbReference type="Pfam" id="PF06429">
    <property type="entry name" value="Flg_bbr_C"/>
    <property type="match status" value="1"/>
</dbReference>
<reference evidence="8 9" key="1">
    <citation type="submission" date="2024-07" db="EMBL/GenBank/DDBJ databases">
        <title>Novosphingobium kalidii RD2P27.</title>
        <authorList>
            <person name="Sun J.-Q."/>
        </authorList>
    </citation>
    <scope>NUCLEOTIDE SEQUENCE [LARGE SCALE GENOMIC DNA]</scope>
    <source>
        <strain evidence="8 9">RD2P27</strain>
    </source>
</reference>
<dbReference type="InterPro" id="IPR037925">
    <property type="entry name" value="FlgE/F/G-like"/>
</dbReference>
<dbReference type="RefSeq" id="WP_353982781.1">
    <property type="nucleotide sequence ID" value="NZ_JBEWLY010000007.1"/>
</dbReference>
<evidence type="ECO:0000256" key="2">
    <source>
        <dbReference type="ARBA" id="ARBA00009677"/>
    </source>
</evidence>
<evidence type="ECO:0000313" key="9">
    <source>
        <dbReference type="Proteomes" id="UP001548713"/>
    </source>
</evidence>
<proteinExistence type="inferred from homology"/>
<name>A0ABV2CXP5_9SPHN</name>
<keyword evidence="8" id="KW-0966">Cell projection</keyword>
<sequence length="247" mass="26237">MDVSSFVLLSHEQALRRRMDVVANNMANTSTAGFRREQPVFREFVEQGAENAVDAARNVSFVLDYGAVHDTRAGAFQTTGNNLDVMIQGNGYLAVEAPGGGTAYTRGGSLKVLESGDLATSAGMRVLGENGQPINIPSDQTVGLRIDEDGTVTGLAGPLGRLSVTAFDNEAAVTPRGDGMMAGEGGRVLAAAETRLRSGGLEGSNVEPIIETTNMVEILRSYQTSQRMSDALNDMRKRAIERLSRVG</sequence>
<dbReference type="InterPro" id="IPR053967">
    <property type="entry name" value="LlgE_F_G-like_D1"/>
</dbReference>
<dbReference type="InterPro" id="IPR010930">
    <property type="entry name" value="Flg_bb/hook_C_dom"/>
</dbReference>
<evidence type="ECO:0000259" key="6">
    <source>
        <dbReference type="Pfam" id="PF06429"/>
    </source>
</evidence>
<organism evidence="8 9">
    <name type="scientific">Novosphingobium kalidii</name>
    <dbReference type="NCBI Taxonomy" id="3230299"/>
    <lineage>
        <taxon>Bacteria</taxon>
        <taxon>Pseudomonadati</taxon>
        <taxon>Pseudomonadota</taxon>
        <taxon>Alphaproteobacteria</taxon>
        <taxon>Sphingomonadales</taxon>
        <taxon>Sphingomonadaceae</taxon>
        <taxon>Novosphingobium</taxon>
    </lineage>
</organism>
<dbReference type="EMBL" id="JBEWLY010000007">
    <property type="protein sequence ID" value="MET1754377.1"/>
    <property type="molecule type" value="Genomic_DNA"/>
</dbReference>
<dbReference type="InterPro" id="IPR020013">
    <property type="entry name" value="Flagellar_FlgE/F/G"/>
</dbReference>
<evidence type="ECO:0000256" key="4">
    <source>
        <dbReference type="RuleBase" id="RU362116"/>
    </source>
</evidence>
<gene>
    <name evidence="8" type="ORF">ABVV53_02695</name>
</gene>
<accession>A0ABV2CXP5</accession>
<feature type="domain" description="Flagellar basal-body/hook protein C-terminal" evidence="6">
    <location>
        <begin position="198"/>
        <end position="240"/>
    </location>
</feature>
<evidence type="ECO:0000259" key="7">
    <source>
        <dbReference type="Pfam" id="PF22692"/>
    </source>
</evidence>
<dbReference type="NCBIfam" id="TIGR03506">
    <property type="entry name" value="FlgEFG_subfam"/>
    <property type="match status" value="1"/>
</dbReference>
<comment type="caution">
    <text evidence="8">The sequence shown here is derived from an EMBL/GenBank/DDBJ whole genome shotgun (WGS) entry which is preliminary data.</text>
</comment>